<keyword evidence="5" id="KW-0029">Amino-acid transport</keyword>
<dbReference type="PANTHER" id="PTHR45649:SF52">
    <property type="entry name" value="AMINO ACID PERMEASE"/>
    <property type="match status" value="1"/>
</dbReference>
<proteinExistence type="inferred from homology"/>
<dbReference type="AlphaFoldDB" id="B6JUV3"/>
<dbReference type="RefSeq" id="XP_002171319.1">
    <property type="nucleotide sequence ID" value="XM_002171283.2"/>
</dbReference>
<feature type="transmembrane region" description="Helical" evidence="9">
    <location>
        <begin position="92"/>
        <end position="110"/>
    </location>
</feature>
<dbReference type="GO" id="GO:0015812">
    <property type="term" value="P:gamma-aminobutyric acid transport"/>
    <property type="evidence" value="ECO:0000318"/>
    <property type="project" value="GO_Central"/>
</dbReference>
<dbReference type="STRING" id="402676.B6JUV3"/>
<feature type="transmembrane region" description="Helical" evidence="9">
    <location>
        <begin position="294"/>
        <end position="318"/>
    </location>
</feature>
<evidence type="ECO:0000313" key="10">
    <source>
        <dbReference type="EMBL" id="EEB05026.1"/>
    </source>
</evidence>
<evidence type="ECO:0000256" key="6">
    <source>
        <dbReference type="ARBA" id="ARBA00022989"/>
    </source>
</evidence>
<dbReference type="PIRSF" id="PIRSF006060">
    <property type="entry name" value="AA_transporter"/>
    <property type="match status" value="1"/>
</dbReference>
<feature type="transmembrane region" description="Helical" evidence="9">
    <location>
        <begin position="182"/>
        <end position="201"/>
    </location>
</feature>
<dbReference type="OrthoDB" id="4476201at2759"/>
<feature type="transmembrane region" description="Helical" evidence="9">
    <location>
        <begin position="345"/>
        <end position="373"/>
    </location>
</feature>
<feature type="transmembrane region" description="Helical" evidence="9">
    <location>
        <begin position="421"/>
        <end position="440"/>
    </location>
</feature>
<accession>B6JUV3</accession>
<feature type="transmembrane region" description="Helical" evidence="9">
    <location>
        <begin position="492"/>
        <end position="511"/>
    </location>
</feature>
<dbReference type="Gene3D" id="1.20.1740.10">
    <property type="entry name" value="Amino acid/polyamine transporter I"/>
    <property type="match status" value="1"/>
</dbReference>
<dbReference type="GO" id="GO:0015185">
    <property type="term" value="F:gamma-aminobutyric acid transmembrane transporter activity"/>
    <property type="evidence" value="ECO:0000318"/>
    <property type="project" value="GO_Central"/>
</dbReference>
<dbReference type="GO" id="GO:0016020">
    <property type="term" value="C:membrane"/>
    <property type="evidence" value="ECO:0007669"/>
    <property type="project" value="UniProtKB-SubCell"/>
</dbReference>
<feature type="compositionally biased region" description="Low complexity" evidence="8">
    <location>
        <begin position="1"/>
        <end position="16"/>
    </location>
</feature>
<gene>
    <name evidence="10" type="ORF">SJAG_00015</name>
</gene>
<feature type="transmembrane region" description="Helical" evidence="9">
    <location>
        <begin position="213"/>
        <end position="234"/>
    </location>
</feature>
<keyword evidence="11" id="KW-1185">Reference proteome</keyword>
<keyword evidence="4 9" id="KW-0812">Transmembrane</keyword>
<protein>
    <submittedName>
        <fullName evidence="10">Amino acid permease</fullName>
    </submittedName>
</protein>
<dbReference type="Pfam" id="PF13520">
    <property type="entry name" value="AA_permease_2"/>
    <property type="match status" value="1"/>
</dbReference>
<comment type="similarity">
    <text evidence="2">Belongs to the amino acid-polyamine-organocation (APC) superfamily.</text>
</comment>
<evidence type="ECO:0000256" key="2">
    <source>
        <dbReference type="ARBA" id="ARBA00009523"/>
    </source>
</evidence>
<dbReference type="PANTHER" id="PTHR45649">
    <property type="entry name" value="AMINO-ACID PERMEASE BAT1"/>
    <property type="match status" value="1"/>
</dbReference>
<keyword evidence="6 9" id="KW-1133">Transmembrane helix</keyword>
<feature type="transmembrane region" description="Helical" evidence="9">
    <location>
        <begin position="460"/>
        <end position="480"/>
    </location>
</feature>
<evidence type="ECO:0000256" key="1">
    <source>
        <dbReference type="ARBA" id="ARBA00004141"/>
    </source>
</evidence>
<keyword evidence="3" id="KW-0813">Transport</keyword>
<dbReference type="eggNOG" id="KOG1289">
    <property type="taxonomic scope" value="Eukaryota"/>
</dbReference>
<evidence type="ECO:0000256" key="8">
    <source>
        <dbReference type="SAM" id="MobiDB-lite"/>
    </source>
</evidence>
<dbReference type="JaponicusDB" id="SJAG_00015"/>
<dbReference type="EMBL" id="KE651166">
    <property type="protein sequence ID" value="EEB05026.1"/>
    <property type="molecule type" value="Genomic_DNA"/>
</dbReference>
<evidence type="ECO:0000256" key="3">
    <source>
        <dbReference type="ARBA" id="ARBA00022448"/>
    </source>
</evidence>
<reference evidence="10 11" key="1">
    <citation type="journal article" date="2011" name="Science">
        <title>Comparative functional genomics of the fission yeasts.</title>
        <authorList>
            <person name="Rhind N."/>
            <person name="Chen Z."/>
            <person name="Yassour M."/>
            <person name="Thompson D.A."/>
            <person name="Haas B.J."/>
            <person name="Habib N."/>
            <person name="Wapinski I."/>
            <person name="Roy S."/>
            <person name="Lin M.F."/>
            <person name="Heiman D.I."/>
            <person name="Young S.K."/>
            <person name="Furuya K."/>
            <person name="Guo Y."/>
            <person name="Pidoux A."/>
            <person name="Chen H.M."/>
            <person name="Robbertse B."/>
            <person name="Goldberg J.M."/>
            <person name="Aoki K."/>
            <person name="Bayne E.H."/>
            <person name="Berlin A.M."/>
            <person name="Desjardins C.A."/>
            <person name="Dobbs E."/>
            <person name="Dukaj L."/>
            <person name="Fan L."/>
            <person name="FitzGerald M.G."/>
            <person name="French C."/>
            <person name="Gujja S."/>
            <person name="Hansen K."/>
            <person name="Keifenheim D."/>
            <person name="Levin J.Z."/>
            <person name="Mosher R.A."/>
            <person name="Mueller C.A."/>
            <person name="Pfiffner J."/>
            <person name="Priest M."/>
            <person name="Russ C."/>
            <person name="Smialowska A."/>
            <person name="Swoboda P."/>
            <person name="Sykes S.M."/>
            <person name="Vaughn M."/>
            <person name="Vengrova S."/>
            <person name="Yoder R."/>
            <person name="Zeng Q."/>
            <person name="Allshire R."/>
            <person name="Baulcombe D."/>
            <person name="Birren B.W."/>
            <person name="Brown W."/>
            <person name="Ekwall K."/>
            <person name="Kellis M."/>
            <person name="Leatherwood J."/>
            <person name="Levin H."/>
            <person name="Margalit H."/>
            <person name="Martienssen R."/>
            <person name="Nieduszynski C.A."/>
            <person name="Spatafora J.W."/>
            <person name="Friedman N."/>
            <person name="Dalgaard J.Z."/>
            <person name="Baumann P."/>
            <person name="Niki H."/>
            <person name="Regev A."/>
            <person name="Nusbaum C."/>
        </authorList>
    </citation>
    <scope>NUCLEOTIDE SEQUENCE [LARGE SCALE GENOMIC DNA]</scope>
    <source>
        <strain evidence="11">yFS275 / FY16936</strain>
    </source>
</reference>
<dbReference type="HOGENOM" id="CLU_004495_0_3_1"/>
<dbReference type="VEuPathDB" id="FungiDB:SJAG_00015"/>
<name>B6JUV3_SCHJY</name>
<comment type="subcellular location">
    <subcellularLocation>
        <location evidence="1">Membrane</location>
        <topology evidence="1">Multi-pass membrane protein</topology>
    </subcellularLocation>
</comment>
<sequence>MSFTDFDTLSSSDSFSKPYNSSVETGEIIFRPVYRDHVDDAEDLARLGYKQSFHRGLSLFGVFSVSFSVLGLLPSVSATLNFTMLSGTPGMLWGWLIALLFVWCIAASMAELCSSMPTSGGLYYSAKVLAPKGWGPLAAWITGWSNYIAQLSFFASCVYSLSSTTIYAAAQYDGSDYEIKQHHIFFLSFFFIVVLAFMASLPTRIIGRVNTVFTLLNLVSLFAVVLIILITASLRHGFNNSKYVWSHFNNGTEWPQGFAMLMSFCGVIWSLAGLDTSYHLVEECSSASVNAPNGIILTAVVGGLFGWILHMVIAYTIIDFENVVRSRNLWVVYLSQVLNREPAKAVIAFTVFSNFVMAQGVLITSSRIGFSYARDGVLPFSKWMAQMNKHTTTPVNVIVVNCSITVVIFLFFFVGQCAIDAVFAVSGIAAFVAFIIPIGMRAFFVKDNEFYRGAWHLGRYSRFIGAIGTVFVLIMIPILCFPTERHPSALKMNWTCVGYCVPMGIILLWYATSARHWFKGPKADMPGLDFPRMSSFKSADVQHEFSCHPAIKGY</sequence>
<dbReference type="InterPro" id="IPR002293">
    <property type="entry name" value="AA/rel_permease1"/>
</dbReference>
<evidence type="ECO:0000256" key="4">
    <source>
        <dbReference type="ARBA" id="ARBA00022692"/>
    </source>
</evidence>
<dbReference type="GeneID" id="7050970"/>
<organism evidence="10 11">
    <name type="scientific">Schizosaccharomyces japonicus (strain yFS275 / FY16936)</name>
    <name type="common">Fission yeast</name>
    <dbReference type="NCBI Taxonomy" id="402676"/>
    <lineage>
        <taxon>Eukaryota</taxon>
        <taxon>Fungi</taxon>
        <taxon>Dikarya</taxon>
        <taxon>Ascomycota</taxon>
        <taxon>Taphrinomycotina</taxon>
        <taxon>Schizosaccharomycetes</taxon>
        <taxon>Schizosaccharomycetales</taxon>
        <taxon>Schizosaccharomycetaceae</taxon>
        <taxon>Schizosaccharomyces</taxon>
    </lineage>
</organism>
<dbReference type="Proteomes" id="UP000001744">
    <property type="component" value="Unassembled WGS sequence"/>
</dbReference>
<feature type="transmembrane region" description="Helical" evidence="9">
    <location>
        <begin position="56"/>
        <end position="80"/>
    </location>
</feature>
<evidence type="ECO:0000313" key="11">
    <source>
        <dbReference type="Proteomes" id="UP000001744"/>
    </source>
</evidence>
<evidence type="ECO:0000256" key="7">
    <source>
        <dbReference type="ARBA" id="ARBA00023136"/>
    </source>
</evidence>
<feature type="region of interest" description="Disordered" evidence="8">
    <location>
        <begin position="1"/>
        <end position="20"/>
    </location>
</feature>
<keyword evidence="7 9" id="KW-0472">Membrane</keyword>
<feature type="transmembrane region" description="Helical" evidence="9">
    <location>
        <begin position="147"/>
        <end position="170"/>
    </location>
</feature>
<evidence type="ECO:0000256" key="5">
    <source>
        <dbReference type="ARBA" id="ARBA00022970"/>
    </source>
</evidence>
<evidence type="ECO:0000256" key="9">
    <source>
        <dbReference type="SAM" id="Phobius"/>
    </source>
</evidence>
<feature type="transmembrane region" description="Helical" evidence="9">
    <location>
        <begin position="393"/>
        <end position="414"/>
    </location>
</feature>